<dbReference type="Gene3D" id="6.10.340.10">
    <property type="match status" value="1"/>
</dbReference>
<dbReference type="RefSeq" id="WP_127916049.1">
    <property type="nucleotide sequence ID" value="NZ_RKLP01000004.1"/>
</dbReference>
<evidence type="ECO:0000256" key="1">
    <source>
        <dbReference type="ARBA" id="ARBA00004651"/>
    </source>
</evidence>
<dbReference type="AlphaFoldDB" id="A0A3S3APR8"/>
<evidence type="ECO:0000313" key="11">
    <source>
        <dbReference type="EMBL" id="RVW09906.1"/>
    </source>
</evidence>
<comment type="similarity">
    <text evidence="2">Belongs to the adenylyl cyclase class-3 family.</text>
</comment>
<dbReference type="SMART" id="SM00044">
    <property type="entry name" value="CYCc"/>
    <property type="match status" value="1"/>
</dbReference>
<accession>A0A3S3APR8</accession>
<dbReference type="OrthoDB" id="368920at2"/>
<protein>
    <submittedName>
        <fullName evidence="11">Adenylate/guanylate cyclase domain-containing protein</fullName>
    </submittedName>
</protein>
<organism evidence="11 12">
    <name type="scientific">Prescottella agglutinans</name>
    <dbReference type="NCBI Taxonomy" id="1644129"/>
    <lineage>
        <taxon>Bacteria</taxon>
        <taxon>Bacillati</taxon>
        <taxon>Actinomycetota</taxon>
        <taxon>Actinomycetes</taxon>
        <taxon>Mycobacteriales</taxon>
        <taxon>Nocardiaceae</taxon>
        <taxon>Prescottella</taxon>
    </lineage>
</organism>
<gene>
    <name evidence="11" type="ORF">EGT67_10745</name>
</gene>
<evidence type="ECO:0000256" key="7">
    <source>
        <dbReference type="SAM" id="MobiDB-lite"/>
    </source>
</evidence>
<dbReference type="GO" id="GO:0035556">
    <property type="term" value="P:intracellular signal transduction"/>
    <property type="evidence" value="ECO:0007669"/>
    <property type="project" value="InterPro"/>
</dbReference>
<dbReference type="InterPro" id="IPR029787">
    <property type="entry name" value="Nucleotide_cyclase"/>
</dbReference>
<dbReference type="InterPro" id="IPR003660">
    <property type="entry name" value="HAMP_dom"/>
</dbReference>
<dbReference type="Pfam" id="PF00672">
    <property type="entry name" value="HAMP"/>
    <property type="match status" value="1"/>
</dbReference>
<feature type="transmembrane region" description="Helical" evidence="8">
    <location>
        <begin position="33"/>
        <end position="57"/>
    </location>
</feature>
<proteinExistence type="inferred from homology"/>
<dbReference type="InterPro" id="IPR001054">
    <property type="entry name" value="A/G_cyclase"/>
</dbReference>
<keyword evidence="12" id="KW-1185">Reference proteome</keyword>
<dbReference type="SUPFAM" id="SSF158472">
    <property type="entry name" value="HAMP domain-like"/>
    <property type="match status" value="1"/>
</dbReference>
<feature type="transmembrane region" description="Helical" evidence="8">
    <location>
        <begin position="127"/>
        <end position="144"/>
    </location>
</feature>
<feature type="region of interest" description="Disordered" evidence="7">
    <location>
        <begin position="512"/>
        <end position="533"/>
    </location>
</feature>
<dbReference type="EMBL" id="RKLP01000004">
    <property type="protein sequence ID" value="RVW09906.1"/>
    <property type="molecule type" value="Genomic_DNA"/>
</dbReference>
<name>A0A3S3APR8_9NOCA</name>
<evidence type="ECO:0000259" key="9">
    <source>
        <dbReference type="PROSITE" id="PS50125"/>
    </source>
</evidence>
<keyword evidence="5 8" id="KW-1133">Transmembrane helix</keyword>
<comment type="caution">
    <text evidence="11">The sequence shown here is derived from an EMBL/GenBank/DDBJ whole genome shotgun (WGS) entry which is preliminary data.</text>
</comment>
<dbReference type="Gene3D" id="3.30.70.1230">
    <property type="entry name" value="Nucleotide cyclase"/>
    <property type="match status" value="1"/>
</dbReference>
<dbReference type="SUPFAM" id="SSF55073">
    <property type="entry name" value="Nucleotide cyclase"/>
    <property type="match status" value="1"/>
</dbReference>
<dbReference type="PANTHER" id="PTHR43081:SF17">
    <property type="entry name" value="BLL5647 PROTEIN"/>
    <property type="match status" value="1"/>
</dbReference>
<evidence type="ECO:0000256" key="3">
    <source>
        <dbReference type="ARBA" id="ARBA00022475"/>
    </source>
</evidence>
<feature type="domain" description="Guanylate cyclase" evidence="9">
    <location>
        <begin position="341"/>
        <end position="465"/>
    </location>
</feature>
<dbReference type="GO" id="GO:0004016">
    <property type="term" value="F:adenylate cyclase activity"/>
    <property type="evidence" value="ECO:0007669"/>
    <property type="project" value="UniProtKB-ARBA"/>
</dbReference>
<dbReference type="GO" id="GO:0006171">
    <property type="term" value="P:cAMP biosynthetic process"/>
    <property type="evidence" value="ECO:0007669"/>
    <property type="project" value="TreeGrafter"/>
</dbReference>
<dbReference type="PROSITE" id="PS50885">
    <property type="entry name" value="HAMP"/>
    <property type="match status" value="1"/>
</dbReference>
<evidence type="ECO:0000259" key="10">
    <source>
        <dbReference type="PROSITE" id="PS50885"/>
    </source>
</evidence>
<evidence type="ECO:0000256" key="4">
    <source>
        <dbReference type="ARBA" id="ARBA00022692"/>
    </source>
</evidence>
<evidence type="ECO:0000256" key="5">
    <source>
        <dbReference type="ARBA" id="ARBA00022989"/>
    </source>
</evidence>
<dbReference type="PANTHER" id="PTHR43081">
    <property type="entry name" value="ADENYLATE CYCLASE, TERMINAL-DIFFERENTIATION SPECIFIC-RELATED"/>
    <property type="match status" value="1"/>
</dbReference>
<dbReference type="GO" id="GO:0005886">
    <property type="term" value="C:plasma membrane"/>
    <property type="evidence" value="ECO:0007669"/>
    <property type="project" value="UniProtKB-SubCell"/>
</dbReference>
<feature type="transmembrane region" description="Helical" evidence="8">
    <location>
        <begin position="69"/>
        <end position="88"/>
    </location>
</feature>
<evidence type="ECO:0000256" key="6">
    <source>
        <dbReference type="ARBA" id="ARBA00023136"/>
    </source>
</evidence>
<sequence length="533" mass="57147">MDLRLSADQPLGSRLLGTPTETPRIRRIRVQTLLTTSLVGANLIGAAVVAVLVTFVVPGPEMLDPEFRFLNFVVVPVYLAIALLVGTIRGTRRALHSLHWIVQDRTPTEHDRLTALTMPWRLTKMQIGQWTIALVFMTTAYGLVDPQTLPKIGFTIAFGGITICAFSHVFSEFALRPAAARALETGMRPDVRLGGVVGRTLLAWILGTGVPITGLMIVAAYAYLSKDSTPNQLVVAIVGLGTITLFFGLLLILLNARATVAPIRSVKAGMSRIEDGHLDTAIVVYDGTELGELQSGFNRMADGLRERERIRDLFGRHVGHDVAEAALVSPPTLGGEEREVAVFFVDLVGSTELAATRPPGEVVDLLNRFFDVVVDEVDRHGGFVNKFEGDAALAIFGAPRDLDDAPGSALAAARAIRRRLPVEVPECRAAIGVAAGTAVAGNIGARERFEYTVIGDPVNEAARLSELAKSDPDALLASSVTVESAHPAEAQRWKAGDLVVLRGRTTPTRLAHAVDGPVRPGHDQHSPAIPTAD</sequence>
<keyword evidence="6 8" id="KW-0472">Membrane</keyword>
<evidence type="ECO:0000313" key="12">
    <source>
        <dbReference type="Proteomes" id="UP000286208"/>
    </source>
</evidence>
<feature type="transmembrane region" description="Helical" evidence="8">
    <location>
        <begin position="233"/>
        <end position="254"/>
    </location>
</feature>
<reference evidence="11 12" key="1">
    <citation type="submission" date="2018-11" db="EMBL/GenBank/DDBJ databases">
        <title>Rhodococcus spongicola sp. nov. and Rhodococcus xishaensis sp. nov. from marine sponges.</title>
        <authorList>
            <person name="Li L."/>
            <person name="Lin H.W."/>
        </authorList>
    </citation>
    <scope>NUCLEOTIDE SEQUENCE [LARGE SCALE GENOMIC DNA]</scope>
    <source>
        <strain evidence="11 12">CCTCC AB2014297</strain>
    </source>
</reference>
<feature type="transmembrane region" description="Helical" evidence="8">
    <location>
        <begin position="156"/>
        <end position="175"/>
    </location>
</feature>
<dbReference type="Proteomes" id="UP000286208">
    <property type="component" value="Unassembled WGS sequence"/>
</dbReference>
<keyword evidence="4 8" id="KW-0812">Transmembrane</keyword>
<dbReference type="SMART" id="SM00304">
    <property type="entry name" value="HAMP"/>
    <property type="match status" value="1"/>
</dbReference>
<dbReference type="InterPro" id="IPR050697">
    <property type="entry name" value="Adenylyl/Guanylyl_Cyclase_3/4"/>
</dbReference>
<keyword evidence="3" id="KW-1003">Cell membrane</keyword>
<feature type="transmembrane region" description="Helical" evidence="8">
    <location>
        <begin position="196"/>
        <end position="221"/>
    </location>
</feature>
<evidence type="ECO:0000256" key="2">
    <source>
        <dbReference type="ARBA" id="ARBA00005381"/>
    </source>
</evidence>
<comment type="subcellular location">
    <subcellularLocation>
        <location evidence="1">Cell membrane</location>
        <topology evidence="1">Multi-pass membrane protein</topology>
    </subcellularLocation>
</comment>
<feature type="domain" description="HAMP" evidence="10">
    <location>
        <begin position="257"/>
        <end position="309"/>
    </location>
</feature>
<dbReference type="CDD" id="cd06225">
    <property type="entry name" value="HAMP"/>
    <property type="match status" value="1"/>
</dbReference>
<dbReference type="PROSITE" id="PS50125">
    <property type="entry name" value="GUANYLATE_CYCLASE_2"/>
    <property type="match status" value="1"/>
</dbReference>
<dbReference type="Pfam" id="PF00211">
    <property type="entry name" value="Guanylate_cyc"/>
    <property type="match status" value="1"/>
</dbReference>
<dbReference type="CDD" id="cd07302">
    <property type="entry name" value="CHD"/>
    <property type="match status" value="1"/>
</dbReference>
<evidence type="ECO:0000256" key="8">
    <source>
        <dbReference type="SAM" id="Phobius"/>
    </source>
</evidence>